<dbReference type="AlphaFoldDB" id="A0A5E7A224"/>
<gene>
    <name evidence="1" type="ORF">PS718_00538</name>
</gene>
<dbReference type="RefSeq" id="WP_150601560.1">
    <property type="nucleotide sequence ID" value="NZ_CABVHX010000002.1"/>
</dbReference>
<proteinExistence type="predicted"/>
<sequence>MATFNPGPLPLTVTVLPRKPLTSGQPHRRVTHFPSLKTRVMVPCASRLHADFCLHLEFEPRVIAYASRPFALQFGEGEITARPDFAAILADGRRVYYQVSGSDLALDPRRRNRLSLARQCFGNAGLLLEQLNPDLYQTNACTQTLRSLYHHAFGGTVVQVPQIRQLLSEDRSDSATIRYLTERGIRKSDIAFAIFYQHIYTDLHKPVDLNTRVEVR</sequence>
<organism evidence="1 2">
    <name type="scientific">Pseudomonas fluorescens</name>
    <dbReference type="NCBI Taxonomy" id="294"/>
    <lineage>
        <taxon>Bacteria</taxon>
        <taxon>Pseudomonadati</taxon>
        <taxon>Pseudomonadota</taxon>
        <taxon>Gammaproteobacteria</taxon>
        <taxon>Pseudomonadales</taxon>
        <taxon>Pseudomonadaceae</taxon>
        <taxon>Pseudomonas</taxon>
    </lineage>
</organism>
<dbReference type="Proteomes" id="UP000325375">
    <property type="component" value="Unassembled WGS sequence"/>
</dbReference>
<evidence type="ECO:0000313" key="2">
    <source>
        <dbReference type="Proteomes" id="UP000325375"/>
    </source>
</evidence>
<evidence type="ECO:0008006" key="3">
    <source>
        <dbReference type="Google" id="ProtNLM"/>
    </source>
</evidence>
<name>A0A5E7A224_PSEFL</name>
<reference evidence="1 2" key="1">
    <citation type="submission" date="2019-09" db="EMBL/GenBank/DDBJ databases">
        <authorList>
            <person name="Chandra G."/>
            <person name="Truman W A."/>
        </authorList>
    </citation>
    <scope>NUCLEOTIDE SEQUENCE [LARGE SCALE GENOMIC DNA]</scope>
    <source>
        <strain evidence="1">PS718</strain>
    </source>
</reference>
<accession>A0A5E7A224</accession>
<evidence type="ECO:0000313" key="1">
    <source>
        <dbReference type="EMBL" id="VVN72932.1"/>
    </source>
</evidence>
<dbReference type="EMBL" id="CABVHX010000002">
    <property type="protein sequence ID" value="VVN72932.1"/>
    <property type="molecule type" value="Genomic_DNA"/>
</dbReference>
<protein>
    <recommendedName>
        <fullName evidence="3">TnsA endonuclease N-terminal domain-containing protein</fullName>
    </recommendedName>
</protein>